<dbReference type="AlphaFoldDB" id="A0A9X3BRM8"/>
<keyword evidence="4" id="KW-1185">Reference proteome</keyword>
<proteinExistence type="predicted"/>
<protein>
    <submittedName>
        <fullName evidence="2">Uncharacterized protein</fullName>
    </submittedName>
</protein>
<feature type="compositionally biased region" description="Polar residues" evidence="1">
    <location>
        <begin position="87"/>
        <end position="99"/>
    </location>
</feature>
<dbReference type="EMBL" id="JACKRN010000922">
    <property type="protein sequence ID" value="MCV7073722.1"/>
    <property type="molecule type" value="Genomic_DNA"/>
</dbReference>
<evidence type="ECO:0000313" key="5">
    <source>
        <dbReference type="Proteomes" id="UP001140272"/>
    </source>
</evidence>
<organism evidence="2 5">
    <name type="scientific">Mycolicibacterium rufum</name>
    <dbReference type="NCBI Taxonomy" id="318424"/>
    <lineage>
        <taxon>Bacteria</taxon>
        <taxon>Bacillati</taxon>
        <taxon>Actinomycetota</taxon>
        <taxon>Actinomycetes</taxon>
        <taxon>Mycobacteriales</taxon>
        <taxon>Mycobacteriaceae</taxon>
        <taxon>Mycolicibacterium</taxon>
    </lineage>
</organism>
<dbReference type="RefSeq" id="WP_043404379.1">
    <property type="nucleotide sequence ID" value="NZ_CP092427.2"/>
</dbReference>
<evidence type="ECO:0000313" key="3">
    <source>
        <dbReference type="EMBL" id="ULP37243.1"/>
    </source>
</evidence>
<sequence length="349" mass="36397">MSWTVAAAARRQLRTADVALQAQPTRVSVVGTVSRTGHQTTTAQFNADGSRATVTTSSLRLLTLTQVVQTSVYDTDTGRQIGRTVVTRGSQPASVTSAEETTDEGNPPVINPDGTRALTITGVTDPNTDSKSTDVTVTDTVTGSQVGGVTTLAGEYWPVPVLFGVDGKHAVITTGTYDSRTSTNTMLYSTIDTDTGSKVGTTLALNGFAPVSPIFGDDGRHLTFITSGRSGDIYTTEVGVLDTTTGTQIGSTLVYPNSGVTIWPVFSQDGNRVLILDTLRAPSKPLSTTVSVINTVTGTQVGKTLDFAGGDYGMSAALSPDGAHALIVTTKANWLTLTSTTRVSIVRIA</sequence>
<dbReference type="EMBL" id="CP092427">
    <property type="protein sequence ID" value="ULP37243.1"/>
    <property type="molecule type" value="Genomic_DNA"/>
</dbReference>
<gene>
    <name evidence="2" type="ORF">H7H73_28920</name>
    <name evidence="3" type="ORF">MJO55_01965</name>
</gene>
<dbReference type="SUPFAM" id="SSF82171">
    <property type="entry name" value="DPP6 N-terminal domain-like"/>
    <property type="match status" value="1"/>
</dbReference>
<dbReference type="Proteomes" id="UP001055159">
    <property type="component" value="Chromosome"/>
</dbReference>
<accession>A0A9X3BRM8</accession>
<reference evidence="2" key="2">
    <citation type="journal article" date="2022" name="BMC Genomics">
        <title>Comparative genome analysis of mycobacteria focusing on tRNA and non-coding RNA.</title>
        <authorList>
            <person name="Behra P.R.K."/>
            <person name="Pettersson B.M.F."/>
            <person name="Ramesh M."/>
            <person name="Das S."/>
            <person name="Dasgupta S."/>
            <person name="Kirsebom L.A."/>
        </authorList>
    </citation>
    <scope>NUCLEOTIDE SEQUENCE</scope>
    <source>
        <strain evidence="2">DSM 45406</strain>
    </source>
</reference>
<name>A0A9X3BRM8_9MYCO</name>
<evidence type="ECO:0000256" key="1">
    <source>
        <dbReference type="SAM" id="MobiDB-lite"/>
    </source>
</evidence>
<evidence type="ECO:0000313" key="4">
    <source>
        <dbReference type="Proteomes" id="UP001055159"/>
    </source>
</evidence>
<feature type="region of interest" description="Disordered" evidence="1">
    <location>
        <begin position="87"/>
        <end position="114"/>
    </location>
</feature>
<reference evidence="2" key="1">
    <citation type="submission" date="2020-07" db="EMBL/GenBank/DDBJ databases">
        <authorList>
            <person name="Pettersson B.M.F."/>
            <person name="Behra P.R.K."/>
            <person name="Ramesh M."/>
            <person name="Das S."/>
            <person name="Dasgupta S."/>
            <person name="Kirsebom L.A."/>
        </authorList>
    </citation>
    <scope>NUCLEOTIDE SEQUENCE</scope>
    <source>
        <strain evidence="2">DSM 45406</strain>
    </source>
</reference>
<dbReference type="Proteomes" id="UP001140272">
    <property type="component" value="Unassembled WGS sequence"/>
</dbReference>
<evidence type="ECO:0000313" key="2">
    <source>
        <dbReference type="EMBL" id="MCV7073722.1"/>
    </source>
</evidence>
<reference evidence="3" key="3">
    <citation type="submission" date="2022-08" db="EMBL/GenBank/DDBJ databases">
        <title>Whole genome sequencing of non-tuberculosis mycobacteria type-strains.</title>
        <authorList>
            <person name="Igarashi Y."/>
            <person name="Osugi A."/>
            <person name="Mitarai S."/>
        </authorList>
    </citation>
    <scope>NUCLEOTIDE SEQUENCE</scope>
    <source>
        <strain evidence="3">JCM 16372</strain>
    </source>
</reference>